<dbReference type="AlphaFoldDB" id="A0A0M3I060"/>
<keyword evidence="1" id="KW-0472">Membrane</keyword>
<evidence type="ECO:0000313" key="3">
    <source>
        <dbReference type="WBParaSite" id="ALUE_0000945901-mRNA-1"/>
    </source>
</evidence>
<organism evidence="2 3">
    <name type="scientific">Ascaris lumbricoides</name>
    <name type="common">Giant roundworm</name>
    <dbReference type="NCBI Taxonomy" id="6252"/>
    <lineage>
        <taxon>Eukaryota</taxon>
        <taxon>Metazoa</taxon>
        <taxon>Ecdysozoa</taxon>
        <taxon>Nematoda</taxon>
        <taxon>Chromadorea</taxon>
        <taxon>Rhabditida</taxon>
        <taxon>Spirurina</taxon>
        <taxon>Ascaridomorpha</taxon>
        <taxon>Ascaridoidea</taxon>
        <taxon>Ascarididae</taxon>
        <taxon>Ascaris</taxon>
    </lineage>
</organism>
<dbReference type="Proteomes" id="UP000036681">
    <property type="component" value="Unplaced"/>
</dbReference>
<feature type="transmembrane region" description="Helical" evidence="1">
    <location>
        <begin position="115"/>
        <end position="135"/>
    </location>
</feature>
<proteinExistence type="predicted"/>
<sequence>MKAMKTSTNRGLRERSDRRHWERTIRKVVKPLVRSIVKPYLGQMVAVQQHMLAMQQQLFDKILELYRLLPTDFGYCADVIDPFTPSALQLLLSGFGLPTTPAVAYAFAVRPGCRFANALLFIAVLHDILFVCLYVEMNKRNDVKVMDVEQHMSCHIFRIIFSLVLLKICLQNSKF</sequence>
<keyword evidence="1" id="KW-0812">Transmembrane</keyword>
<name>A0A0M3I060_ASCLU</name>
<keyword evidence="2" id="KW-1185">Reference proteome</keyword>
<dbReference type="WBParaSite" id="ALUE_0000945901-mRNA-1">
    <property type="protein sequence ID" value="ALUE_0000945901-mRNA-1"/>
    <property type="gene ID" value="ALUE_0000945901"/>
</dbReference>
<accession>A0A0M3I060</accession>
<keyword evidence="1" id="KW-1133">Transmembrane helix</keyword>
<evidence type="ECO:0000313" key="2">
    <source>
        <dbReference type="Proteomes" id="UP000036681"/>
    </source>
</evidence>
<reference evidence="3" key="1">
    <citation type="submission" date="2017-02" db="UniProtKB">
        <authorList>
            <consortium name="WormBaseParasite"/>
        </authorList>
    </citation>
    <scope>IDENTIFICATION</scope>
</reference>
<protein>
    <submittedName>
        <fullName evidence="3">Rab-GAP TBC domain-containing protein</fullName>
    </submittedName>
</protein>
<evidence type="ECO:0000256" key="1">
    <source>
        <dbReference type="SAM" id="Phobius"/>
    </source>
</evidence>